<evidence type="ECO:0000313" key="1">
    <source>
        <dbReference type="EMBL" id="PWJ10739.1"/>
    </source>
</evidence>
<sequence length="280" mass="31476">MKELHNEHFTGERALFQCNELRISGSVFDDGESPLKHSRFIDLSDCTFGWKYPIWYSENIRMKNCRIGEHGRAGIWYVTDVKVEDTVIEAPKCFRHSNGISMNNVSFPGGQETLWKCANIRLNNVTAEGDYFAMDCDGMEVNSLKLTGGYSFDGVRNVTVKNSVITGRDAFWNSENVIIYDSVITGKYFCWNSRNITLVNCTVESLQGMCYTENLILRNCKLPNTTLAFEYSTVNADIKGGIDSIMNPYGGVIKADSIGETIMDEKQVDVSRTKIIVGAQ</sequence>
<dbReference type="RefSeq" id="WP_109727491.1">
    <property type="nucleotide sequence ID" value="NZ_QGDI01000012.1"/>
</dbReference>
<gene>
    <name evidence="1" type="ORF">IE37_02773</name>
</gene>
<evidence type="ECO:0000313" key="2">
    <source>
        <dbReference type="Proteomes" id="UP000245720"/>
    </source>
</evidence>
<dbReference type="InterPro" id="IPR011050">
    <property type="entry name" value="Pectin_lyase_fold/virulence"/>
</dbReference>
<reference evidence="1 2" key="1">
    <citation type="submission" date="2018-05" db="EMBL/GenBank/DDBJ databases">
        <title>The Hungate 1000. A catalogue of reference genomes from the rumen microbiome.</title>
        <authorList>
            <person name="Kelly W."/>
        </authorList>
    </citation>
    <scope>NUCLEOTIDE SEQUENCE [LARGE SCALE GENOMIC DNA]</scope>
    <source>
        <strain evidence="1 2">SAb67</strain>
    </source>
</reference>
<dbReference type="InterPro" id="IPR022208">
    <property type="entry name" value="DUF3737"/>
</dbReference>
<accession>A0A315XUZ8</accession>
<dbReference type="AlphaFoldDB" id="A0A315XUZ8"/>
<dbReference type="EMBL" id="QGDI01000012">
    <property type="protein sequence ID" value="PWJ10739.1"/>
    <property type="molecule type" value="Genomic_DNA"/>
</dbReference>
<dbReference type="InterPro" id="IPR012334">
    <property type="entry name" value="Pectin_lyas_fold"/>
</dbReference>
<dbReference type="SUPFAM" id="SSF51126">
    <property type="entry name" value="Pectin lyase-like"/>
    <property type="match status" value="1"/>
</dbReference>
<dbReference type="OrthoDB" id="9803285at2"/>
<proteinExistence type="predicted"/>
<name>A0A315XUZ8_RUMFL</name>
<organism evidence="1 2">
    <name type="scientific">Ruminococcus flavefaciens</name>
    <dbReference type="NCBI Taxonomy" id="1265"/>
    <lineage>
        <taxon>Bacteria</taxon>
        <taxon>Bacillati</taxon>
        <taxon>Bacillota</taxon>
        <taxon>Clostridia</taxon>
        <taxon>Eubacteriales</taxon>
        <taxon>Oscillospiraceae</taxon>
        <taxon>Ruminococcus</taxon>
    </lineage>
</organism>
<dbReference type="Gene3D" id="2.160.20.10">
    <property type="entry name" value="Single-stranded right-handed beta-helix, Pectin lyase-like"/>
    <property type="match status" value="1"/>
</dbReference>
<dbReference type="Proteomes" id="UP000245720">
    <property type="component" value="Unassembled WGS sequence"/>
</dbReference>
<dbReference type="Pfam" id="PF12541">
    <property type="entry name" value="DUF3737"/>
    <property type="match status" value="1"/>
</dbReference>
<comment type="caution">
    <text evidence="1">The sequence shown here is derived from an EMBL/GenBank/DDBJ whole genome shotgun (WGS) entry which is preliminary data.</text>
</comment>
<protein>
    <submittedName>
        <fullName evidence="1">Uncharacterized protein DUF3737</fullName>
    </submittedName>
</protein>